<keyword evidence="2" id="KW-1133">Transmembrane helix</keyword>
<feature type="compositionally biased region" description="Low complexity" evidence="1">
    <location>
        <begin position="29"/>
        <end position="40"/>
    </location>
</feature>
<keyword evidence="4" id="KW-1185">Reference proteome</keyword>
<reference evidence="3 4" key="1">
    <citation type="submission" date="2018-02" db="EMBL/GenBank/DDBJ databases">
        <title>Genome sequence of the basidiomycete white-rot fungus Phlebia centrifuga.</title>
        <authorList>
            <person name="Granchi Z."/>
            <person name="Peng M."/>
            <person name="de Vries R.P."/>
            <person name="Hilden K."/>
            <person name="Makela M.R."/>
            <person name="Grigoriev I."/>
            <person name="Riley R."/>
        </authorList>
    </citation>
    <scope>NUCLEOTIDE SEQUENCE [LARGE SCALE GENOMIC DNA]</scope>
    <source>
        <strain evidence="3 4">FBCC195</strain>
    </source>
</reference>
<dbReference type="AlphaFoldDB" id="A0A2R6NTY5"/>
<feature type="compositionally biased region" description="Low complexity" evidence="1">
    <location>
        <begin position="99"/>
        <end position="110"/>
    </location>
</feature>
<evidence type="ECO:0000313" key="4">
    <source>
        <dbReference type="Proteomes" id="UP000186601"/>
    </source>
</evidence>
<feature type="region of interest" description="Disordered" evidence="1">
    <location>
        <begin position="690"/>
        <end position="709"/>
    </location>
</feature>
<feature type="transmembrane region" description="Helical" evidence="2">
    <location>
        <begin position="502"/>
        <end position="522"/>
    </location>
</feature>
<feature type="compositionally biased region" description="Polar residues" evidence="1">
    <location>
        <begin position="696"/>
        <end position="709"/>
    </location>
</feature>
<evidence type="ECO:0000313" key="3">
    <source>
        <dbReference type="EMBL" id="PSR76611.1"/>
    </source>
</evidence>
<organism evidence="3 4">
    <name type="scientific">Hermanssonia centrifuga</name>
    <dbReference type="NCBI Taxonomy" id="98765"/>
    <lineage>
        <taxon>Eukaryota</taxon>
        <taxon>Fungi</taxon>
        <taxon>Dikarya</taxon>
        <taxon>Basidiomycota</taxon>
        <taxon>Agaricomycotina</taxon>
        <taxon>Agaricomycetes</taxon>
        <taxon>Polyporales</taxon>
        <taxon>Meruliaceae</taxon>
        <taxon>Hermanssonia</taxon>
    </lineage>
</organism>
<feature type="region of interest" description="Disordered" evidence="1">
    <location>
        <begin position="1"/>
        <end position="128"/>
    </location>
</feature>
<dbReference type="STRING" id="98765.A0A2R6NTY5"/>
<gene>
    <name evidence="3" type="ORF">PHLCEN_2v8369</name>
</gene>
<feature type="compositionally biased region" description="Low complexity" evidence="1">
    <location>
        <begin position="48"/>
        <end position="78"/>
    </location>
</feature>
<dbReference type="OrthoDB" id="2657661at2759"/>
<comment type="caution">
    <text evidence="3">The sequence shown here is derived from an EMBL/GenBank/DDBJ whole genome shotgun (WGS) entry which is preliminary data.</text>
</comment>
<dbReference type="Proteomes" id="UP000186601">
    <property type="component" value="Unassembled WGS sequence"/>
</dbReference>
<evidence type="ECO:0000256" key="1">
    <source>
        <dbReference type="SAM" id="MobiDB-lite"/>
    </source>
</evidence>
<name>A0A2R6NTY5_9APHY</name>
<dbReference type="EMBL" id="MLYV02000838">
    <property type="protein sequence ID" value="PSR76611.1"/>
    <property type="molecule type" value="Genomic_DNA"/>
</dbReference>
<sequence length="709" mass="79984">MTSQFLAPGVDGHPRFGDATDMHRRRARSSSPSRSRSPSSIEAPYIEAATPSSSRPPSADSFRCPRPTHPTTVRTPSPAFTGQITPQSFKPPRRPSPSPSIRSSHTPIPRITDEPPTPNTATPAGHIAPPAVHNSPCISPSLCPESPMGFENFKYERTKLLPEDPYNAAYIQKINPLSFQFIRPIILPEGWIRCVSPEGNIYYYNKAERSYTDSPIDEEETANDIATSVAYIRSQLNRLKQSSDQFPSDVEITVHTIRSSKTDVICHYYLASWTYKSIFWLEEVDVGLVTGYVRHAVSEAHLGISAESQFWKHVELFSVDRTITLELLENLRDRVNWGYADTLSSETSTFPFDDNLSEKISRCTGKLKAGENNDYNTSALARYMHVLMREAFMNFHGETIARLNRDESVHHSPGDKRRTYLFRFLSHLLFAMPSLYLKELEKVWVDNTVAYHPWRRFMGEMKTDWENSITPATVLLSANVGFLAIQSIDNPPGSEQRSVAQLTAYVSALLSLFNYIAVQILARQHRHYLFETADRALRFIMNREASLGLEIMAVTVSLPTGLFIWSMLAFLAAIIFVLYHHTTLATRAVLAVVLGFLFLMTAILLYLEGMNRNDPYTVTRLFHHLKESIRSRLSVLKFPWITANLSQGGRQRGHSLAGPDIMEDDAQSISKPEMTSGWFFLPQTPRPPEALGLPTISPQTSTPNMSQIR</sequence>
<feature type="compositionally biased region" description="Basic and acidic residues" evidence="1">
    <location>
        <begin position="12"/>
        <end position="22"/>
    </location>
</feature>
<proteinExistence type="predicted"/>
<keyword evidence="2" id="KW-0812">Transmembrane</keyword>
<evidence type="ECO:0000256" key="2">
    <source>
        <dbReference type="SAM" id="Phobius"/>
    </source>
</evidence>
<protein>
    <recommendedName>
        <fullName evidence="5">WW domain-containing protein</fullName>
    </recommendedName>
</protein>
<feature type="transmembrane region" description="Helical" evidence="2">
    <location>
        <begin position="551"/>
        <end position="579"/>
    </location>
</feature>
<keyword evidence="2" id="KW-0472">Membrane</keyword>
<feature type="transmembrane region" description="Helical" evidence="2">
    <location>
        <begin position="585"/>
        <end position="607"/>
    </location>
</feature>
<evidence type="ECO:0008006" key="5">
    <source>
        <dbReference type="Google" id="ProtNLM"/>
    </source>
</evidence>
<accession>A0A2R6NTY5</accession>